<protein>
    <submittedName>
        <fullName evidence="2">Uncharacterized protein</fullName>
    </submittedName>
</protein>
<accession>G0UW25</accession>
<evidence type="ECO:0000256" key="1">
    <source>
        <dbReference type="SAM" id="Coils"/>
    </source>
</evidence>
<dbReference type="EMBL" id="HE575323">
    <property type="protein sequence ID" value="CCC93591.1"/>
    <property type="molecule type" value="Genomic_DNA"/>
</dbReference>
<organism evidence="2">
    <name type="scientific">Trypanosoma congolense (strain IL3000)</name>
    <dbReference type="NCBI Taxonomy" id="1068625"/>
    <lineage>
        <taxon>Eukaryota</taxon>
        <taxon>Discoba</taxon>
        <taxon>Euglenozoa</taxon>
        <taxon>Kinetoplastea</taxon>
        <taxon>Metakinetoplastina</taxon>
        <taxon>Trypanosomatida</taxon>
        <taxon>Trypanosomatidae</taxon>
        <taxon>Trypanosoma</taxon>
        <taxon>Nannomonas</taxon>
    </lineage>
</organism>
<evidence type="ECO:0000313" key="2">
    <source>
        <dbReference type="EMBL" id="CCC93591.1"/>
    </source>
</evidence>
<sequence>MTEVECKCFDNGAYNQKWYKLDHLIQRHFQELHRANVKLKKKLHKANMRLEEFQSRCNVLSEKLATRSNCENLMVSPIGAGEPHVEGCNRCRESLHIRMKELETQTRYLEMKSEACEHWEYYLGQREDELVAQKQQLELMQASVEGDPILARRRSGLERECIKVSDGGAENFLHNANFQAARTSHCKWKMGYFIAAREACFNMEKDEYIDRMSIMHEEIFLFSHIVSLRLSDTVSIERRVTDHLSAVGGDVPLNEPMVMKEADNSGGDQLGKTVESKDQVELDCRGVLESMCLVNNDWTLGKEQYHLEKLKRFEELLSLPLVD</sequence>
<feature type="coiled-coil region" evidence="1">
    <location>
        <begin position="36"/>
        <end position="63"/>
    </location>
</feature>
<keyword evidence="1" id="KW-0175">Coiled coil</keyword>
<dbReference type="VEuPathDB" id="TriTrypDB:TcIL3000_10_3520"/>
<gene>
    <name evidence="2" type="ORF">TCIL3000_10_3520</name>
</gene>
<dbReference type="AlphaFoldDB" id="G0UW25"/>
<reference evidence="2" key="1">
    <citation type="journal article" date="2012" name="Proc. Natl. Acad. Sci. U.S.A.">
        <title>Antigenic diversity is generated by distinct evolutionary mechanisms in African trypanosome species.</title>
        <authorList>
            <person name="Jackson A.P."/>
            <person name="Berry A."/>
            <person name="Aslett M."/>
            <person name="Allison H.C."/>
            <person name="Burton P."/>
            <person name="Vavrova-Anderson J."/>
            <person name="Brown R."/>
            <person name="Browne H."/>
            <person name="Corton N."/>
            <person name="Hauser H."/>
            <person name="Gamble J."/>
            <person name="Gilderthorp R."/>
            <person name="Marcello L."/>
            <person name="McQuillan J."/>
            <person name="Otto T.D."/>
            <person name="Quail M.A."/>
            <person name="Sanders M.J."/>
            <person name="van Tonder A."/>
            <person name="Ginger M.L."/>
            <person name="Field M.C."/>
            <person name="Barry J.D."/>
            <person name="Hertz-Fowler C."/>
            <person name="Berriman M."/>
        </authorList>
    </citation>
    <scope>NUCLEOTIDE SEQUENCE</scope>
    <source>
        <strain evidence="2">IL3000</strain>
    </source>
</reference>
<name>G0UW25_TRYCI</name>
<proteinExistence type="predicted"/>